<dbReference type="EMBL" id="VIWY01000001">
    <property type="protein sequence ID" value="TWG26859.1"/>
    <property type="molecule type" value="Genomic_DNA"/>
</dbReference>
<gene>
    <name evidence="3" type="ORF">FHX34_1011860</name>
</gene>
<dbReference type="RefSeq" id="WP_239082553.1">
    <property type="nucleotide sequence ID" value="NZ_BOMX01000123.1"/>
</dbReference>
<dbReference type="GO" id="GO:0030246">
    <property type="term" value="F:carbohydrate binding"/>
    <property type="evidence" value="ECO:0007669"/>
    <property type="project" value="UniProtKB-KW"/>
</dbReference>
<accession>A0A561WSL4</accession>
<dbReference type="AlphaFoldDB" id="A0A561WSL4"/>
<proteinExistence type="predicted"/>
<reference evidence="3 4" key="1">
    <citation type="submission" date="2019-06" db="EMBL/GenBank/DDBJ databases">
        <title>Sequencing the genomes of 1000 actinobacteria strains.</title>
        <authorList>
            <person name="Klenk H.-P."/>
        </authorList>
    </citation>
    <scope>NUCLEOTIDE SEQUENCE [LARGE SCALE GENOMIC DNA]</scope>
    <source>
        <strain evidence="3 4">DSM 43866</strain>
    </source>
</reference>
<sequence length="294" mass="30607">MQSGLSALLMATLGVVAPPAQPGLAAVPGRPAVEPAPGRPAVGPAPARPTVEPARWPAGSVAAALAVEVMPARPADAGRPDEPPPVTIVRYTFNGRAGSILNESGLGHALRIISGHGGRVRPVVHGPGTALAFPPHCDAAVCPHVALQAPNSADLNPGTRNLAYGAEVLLSPRSTSKGQNVVQKGYSKTSSQYKLQIDGAAGQPSCVLVDRRRPGIRIVRSSVSAADSRWHSVRCERVGVRFEIYVDDVVRGRTRVPAGLSVANNRPLSIGGKGAFQDNDQFNGVLDNVWVRIG</sequence>
<keyword evidence="4" id="KW-1185">Reference proteome</keyword>
<dbReference type="InterPro" id="IPR013320">
    <property type="entry name" value="ConA-like_dom_sf"/>
</dbReference>
<comment type="caution">
    <text evidence="3">The sequence shown here is derived from an EMBL/GenBank/DDBJ whole genome shotgun (WGS) entry which is preliminary data.</text>
</comment>
<feature type="signal peptide" evidence="2">
    <location>
        <begin position="1"/>
        <end position="22"/>
    </location>
</feature>
<dbReference type="Gene3D" id="2.60.120.200">
    <property type="match status" value="1"/>
</dbReference>
<dbReference type="Proteomes" id="UP000320239">
    <property type="component" value="Unassembled WGS sequence"/>
</dbReference>
<evidence type="ECO:0000256" key="2">
    <source>
        <dbReference type="SAM" id="SignalP"/>
    </source>
</evidence>
<evidence type="ECO:0000256" key="1">
    <source>
        <dbReference type="SAM" id="MobiDB-lite"/>
    </source>
</evidence>
<evidence type="ECO:0000313" key="3">
    <source>
        <dbReference type="EMBL" id="TWG26859.1"/>
    </source>
</evidence>
<feature type="compositionally biased region" description="Low complexity" evidence="1">
    <location>
        <begin position="29"/>
        <end position="49"/>
    </location>
</feature>
<organism evidence="3 4">
    <name type="scientific">Actinoplanes teichomyceticus</name>
    <dbReference type="NCBI Taxonomy" id="1867"/>
    <lineage>
        <taxon>Bacteria</taxon>
        <taxon>Bacillati</taxon>
        <taxon>Actinomycetota</taxon>
        <taxon>Actinomycetes</taxon>
        <taxon>Micromonosporales</taxon>
        <taxon>Micromonosporaceae</taxon>
        <taxon>Actinoplanes</taxon>
    </lineage>
</organism>
<name>A0A561WSL4_ACTTI</name>
<dbReference type="SUPFAM" id="SSF49899">
    <property type="entry name" value="Concanavalin A-like lectins/glucanases"/>
    <property type="match status" value="1"/>
</dbReference>
<protein>
    <submittedName>
        <fullName evidence="3">Concanavalin A-like lectin/glucanase superfamily protein</fullName>
    </submittedName>
</protein>
<dbReference type="Pfam" id="PF13385">
    <property type="entry name" value="Laminin_G_3"/>
    <property type="match status" value="1"/>
</dbReference>
<keyword evidence="3" id="KW-0430">Lectin</keyword>
<feature type="region of interest" description="Disordered" evidence="1">
    <location>
        <begin position="29"/>
        <end position="51"/>
    </location>
</feature>
<evidence type="ECO:0000313" key="4">
    <source>
        <dbReference type="Proteomes" id="UP000320239"/>
    </source>
</evidence>
<feature type="chain" id="PRO_5039730871" evidence="2">
    <location>
        <begin position="23"/>
        <end position="294"/>
    </location>
</feature>
<keyword evidence="2" id="KW-0732">Signal</keyword>